<accession>A0A645FWQ3</accession>
<organism evidence="2">
    <name type="scientific">bioreactor metagenome</name>
    <dbReference type="NCBI Taxonomy" id="1076179"/>
    <lineage>
        <taxon>unclassified sequences</taxon>
        <taxon>metagenomes</taxon>
        <taxon>ecological metagenomes</taxon>
    </lineage>
</organism>
<dbReference type="AlphaFoldDB" id="A0A645FWQ3"/>
<keyword evidence="2" id="KW-0378">Hydrolase</keyword>
<dbReference type="EMBL" id="VSSQ01065409">
    <property type="protein sequence ID" value="MPN18132.1"/>
    <property type="molecule type" value="Genomic_DNA"/>
</dbReference>
<comment type="caution">
    <text evidence="2">The sequence shown here is derived from an EMBL/GenBank/DDBJ whole genome shotgun (WGS) entry which is preliminary data.</text>
</comment>
<protein>
    <submittedName>
        <fullName evidence="2">Sialidase</fullName>
        <ecNumber evidence="2">3.2.1.18</ecNumber>
    </submittedName>
</protein>
<dbReference type="InterPro" id="IPR026856">
    <property type="entry name" value="Sialidase_fam"/>
</dbReference>
<dbReference type="Gene3D" id="2.120.10.10">
    <property type="match status" value="1"/>
</dbReference>
<proteinExistence type="predicted"/>
<feature type="domain" description="Sialidase" evidence="1">
    <location>
        <begin position="4"/>
        <end position="219"/>
    </location>
</feature>
<dbReference type="GO" id="GO:0006689">
    <property type="term" value="P:ganglioside catabolic process"/>
    <property type="evidence" value="ECO:0007669"/>
    <property type="project" value="TreeGrafter"/>
</dbReference>
<dbReference type="CDD" id="cd15482">
    <property type="entry name" value="Sialidase_non-viral"/>
    <property type="match status" value="1"/>
</dbReference>
<keyword evidence="2" id="KW-0326">Glycosidase</keyword>
<dbReference type="GO" id="GO:0005737">
    <property type="term" value="C:cytoplasm"/>
    <property type="evidence" value="ECO:0007669"/>
    <property type="project" value="TreeGrafter"/>
</dbReference>
<dbReference type="InterPro" id="IPR036278">
    <property type="entry name" value="Sialidase_sf"/>
</dbReference>
<reference evidence="2" key="1">
    <citation type="submission" date="2019-08" db="EMBL/GenBank/DDBJ databases">
        <authorList>
            <person name="Kucharzyk K."/>
            <person name="Murdoch R.W."/>
            <person name="Higgins S."/>
            <person name="Loffler F."/>
        </authorList>
    </citation>
    <scope>NUCLEOTIDE SEQUENCE</scope>
</reference>
<dbReference type="PANTHER" id="PTHR10628:SF30">
    <property type="entry name" value="EXO-ALPHA-SIALIDASE"/>
    <property type="match status" value="1"/>
</dbReference>
<evidence type="ECO:0000313" key="2">
    <source>
        <dbReference type="EMBL" id="MPN18132.1"/>
    </source>
</evidence>
<dbReference type="GO" id="GO:0009313">
    <property type="term" value="P:oligosaccharide catabolic process"/>
    <property type="evidence" value="ECO:0007669"/>
    <property type="project" value="TreeGrafter"/>
</dbReference>
<dbReference type="Pfam" id="PF13088">
    <property type="entry name" value="BNR_2"/>
    <property type="match status" value="1"/>
</dbReference>
<sequence length="249" mass="28613">MITYSDDNGYTWTSHKNITEAVSHPFQITNGYHYTFKEDWRWYAIGPGHAIQLQQPPYRGRLLFPCNHIEGDRSYDADYSHVFYSDDFGKTWCLGGCVNQQRTNECMAVELSNGDVMLNCRRIDGQTRYSAISHNGGTTWEHVGLDLPDPGCQGSILRFTLKDQTKLLFCNASDPTERKHLTVRMSNDDGKTWTVEKCICEGFSAYSDMVIQENGSIGILYEAENYLKIKYCHFDLAWLTDSTDYHLHN</sequence>
<name>A0A645FWQ3_9ZZZZ</name>
<dbReference type="SUPFAM" id="SSF50939">
    <property type="entry name" value="Sialidases"/>
    <property type="match status" value="1"/>
</dbReference>
<dbReference type="InterPro" id="IPR011040">
    <property type="entry name" value="Sialidase"/>
</dbReference>
<evidence type="ECO:0000259" key="1">
    <source>
        <dbReference type="Pfam" id="PF13088"/>
    </source>
</evidence>
<dbReference type="GO" id="GO:0004308">
    <property type="term" value="F:exo-alpha-sialidase activity"/>
    <property type="evidence" value="ECO:0007669"/>
    <property type="project" value="UniProtKB-EC"/>
</dbReference>
<gene>
    <name evidence="2" type="primary">nedA</name>
    <name evidence="2" type="ORF">SDC9_165490</name>
</gene>
<dbReference type="GO" id="GO:0016020">
    <property type="term" value="C:membrane"/>
    <property type="evidence" value="ECO:0007669"/>
    <property type="project" value="TreeGrafter"/>
</dbReference>
<dbReference type="PANTHER" id="PTHR10628">
    <property type="entry name" value="SIALIDASE"/>
    <property type="match status" value="1"/>
</dbReference>
<dbReference type="EC" id="3.2.1.18" evidence="2"/>